<organism evidence="1 2">
    <name type="scientific">Aureispira anguillae</name>
    <dbReference type="NCBI Taxonomy" id="2864201"/>
    <lineage>
        <taxon>Bacteria</taxon>
        <taxon>Pseudomonadati</taxon>
        <taxon>Bacteroidota</taxon>
        <taxon>Saprospiria</taxon>
        <taxon>Saprospirales</taxon>
        <taxon>Saprospiraceae</taxon>
        <taxon>Aureispira</taxon>
    </lineage>
</organism>
<protein>
    <submittedName>
        <fullName evidence="1">Uncharacterized protein</fullName>
    </submittedName>
</protein>
<dbReference type="Proteomes" id="UP001060919">
    <property type="component" value="Chromosome"/>
</dbReference>
<evidence type="ECO:0000313" key="1">
    <source>
        <dbReference type="EMBL" id="BDS12975.1"/>
    </source>
</evidence>
<dbReference type="AlphaFoldDB" id="A0A915YH64"/>
<dbReference type="EMBL" id="AP026867">
    <property type="protein sequence ID" value="BDS12975.1"/>
    <property type="molecule type" value="Genomic_DNA"/>
</dbReference>
<dbReference type="KEGG" id="aup:AsAng_0037030"/>
<keyword evidence="2" id="KW-1185">Reference proteome</keyword>
<name>A0A915YH64_9BACT</name>
<proteinExistence type="predicted"/>
<sequence>MVGKEAILLEKGAFLLENRSLCRNLQKISQV</sequence>
<gene>
    <name evidence="1" type="ORF">AsAng_0037030</name>
</gene>
<reference evidence="1" key="1">
    <citation type="submission" date="2022-09" db="EMBL/GenBank/DDBJ databases">
        <title>Aureispira anguillicida sp. nov., isolated from Leptocephalus of Japanese eel Anguilla japonica.</title>
        <authorList>
            <person name="Yuasa K."/>
            <person name="Mekata T."/>
            <person name="Ikunari K."/>
        </authorList>
    </citation>
    <scope>NUCLEOTIDE SEQUENCE</scope>
    <source>
        <strain evidence="1">EL160426</strain>
    </source>
</reference>
<evidence type="ECO:0000313" key="2">
    <source>
        <dbReference type="Proteomes" id="UP001060919"/>
    </source>
</evidence>
<accession>A0A915YH64</accession>